<keyword evidence="3" id="KW-1185">Reference proteome</keyword>
<feature type="region of interest" description="Disordered" evidence="1">
    <location>
        <begin position="49"/>
        <end position="70"/>
    </location>
</feature>
<dbReference type="Proteomes" id="UP001054837">
    <property type="component" value="Unassembled WGS sequence"/>
</dbReference>
<evidence type="ECO:0000256" key="1">
    <source>
        <dbReference type="SAM" id="MobiDB-lite"/>
    </source>
</evidence>
<proteinExistence type="predicted"/>
<accession>A0AAV4PAQ5</accession>
<organism evidence="2 3">
    <name type="scientific">Caerostris darwini</name>
    <dbReference type="NCBI Taxonomy" id="1538125"/>
    <lineage>
        <taxon>Eukaryota</taxon>
        <taxon>Metazoa</taxon>
        <taxon>Ecdysozoa</taxon>
        <taxon>Arthropoda</taxon>
        <taxon>Chelicerata</taxon>
        <taxon>Arachnida</taxon>
        <taxon>Araneae</taxon>
        <taxon>Araneomorphae</taxon>
        <taxon>Entelegynae</taxon>
        <taxon>Araneoidea</taxon>
        <taxon>Araneidae</taxon>
        <taxon>Caerostris</taxon>
    </lineage>
</organism>
<sequence length="156" mass="17332">MYHNCGLFQIRCEMCKKKSEVSREMSRPCSLAARNRIYHLSADSDLLLRPGPKRHGPLSGSPADVSLDIKKDPRMGVPQRQNIFIPGIPFFFLACLRVFFLDVDSSAETDEGCPSGEGPNIPLKRRNEKSNKGLSTTRLAAGDKTLPEKNAALKCR</sequence>
<protein>
    <submittedName>
        <fullName evidence="2">Uncharacterized protein</fullName>
    </submittedName>
</protein>
<comment type="caution">
    <text evidence="2">The sequence shown here is derived from an EMBL/GenBank/DDBJ whole genome shotgun (WGS) entry which is preliminary data.</text>
</comment>
<name>A0AAV4PAQ5_9ARAC</name>
<gene>
    <name evidence="2" type="ORF">CDAR_435671</name>
</gene>
<dbReference type="AlphaFoldDB" id="A0AAV4PAQ5"/>
<evidence type="ECO:0000313" key="3">
    <source>
        <dbReference type="Proteomes" id="UP001054837"/>
    </source>
</evidence>
<evidence type="ECO:0000313" key="2">
    <source>
        <dbReference type="EMBL" id="GIX93246.1"/>
    </source>
</evidence>
<dbReference type="EMBL" id="BPLQ01002481">
    <property type="protein sequence ID" value="GIX93246.1"/>
    <property type="molecule type" value="Genomic_DNA"/>
</dbReference>
<feature type="region of interest" description="Disordered" evidence="1">
    <location>
        <begin position="107"/>
        <end position="143"/>
    </location>
</feature>
<reference evidence="2 3" key="1">
    <citation type="submission" date="2021-06" db="EMBL/GenBank/DDBJ databases">
        <title>Caerostris darwini draft genome.</title>
        <authorList>
            <person name="Kono N."/>
            <person name="Arakawa K."/>
        </authorList>
    </citation>
    <scope>NUCLEOTIDE SEQUENCE [LARGE SCALE GENOMIC DNA]</scope>
</reference>